<dbReference type="InterPro" id="IPR012349">
    <property type="entry name" value="Split_barrel_FMN-bd"/>
</dbReference>
<comment type="caution">
    <text evidence="1">The sequence shown here is derived from an EMBL/GenBank/DDBJ whole genome shotgun (WGS) entry which is preliminary data.</text>
</comment>
<organism evidence="1 2">
    <name type="scientific">Phycicoccus elongatus Lp2</name>
    <dbReference type="NCBI Taxonomy" id="1193181"/>
    <lineage>
        <taxon>Bacteria</taxon>
        <taxon>Bacillati</taxon>
        <taxon>Actinomycetota</taxon>
        <taxon>Actinomycetes</taxon>
        <taxon>Micrococcales</taxon>
        <taxon>Intrasporangiaceae</taxon>
        <taxon>Phycicoccus</taxon>
    </lineage>
</organism>
<evidence type="ECO:0008006" key="3">
    <source>
        <dbReference type="Google" id="ProtNLM"/>
    </source>
</evidence>
<dbReference type="eggNOG" id="COG3467">
    <property type="taxonomic scope" value="Bacteria"/>
</dbReference>
<dbReference type="PANTHER" id="PTHR34071:SF2">
    <property type="entry name" value="FLAVIN-NUCLEOTIDE-BINDING PROTEIN"/>
    <property type="match status" value="1"/>
</dbReference>
<accession>N0E3P0</accession>
<dbReference type="EMBL" id="CAIZ01000127">
    <property type="protein sequence ID" value="CCH70411.1"/>
    <property type="molecule type" value="Genomic_DNA"/>
</dbReference>
<sequence>MRPDLTTLTRKPDRGSSSRDRLDTLLDDELVGTLATVVDGDPWAVPLLFARDDDRLLLHGSTGAGALRHVTAGAPIAFCVIAIDGVVVAESTFESSANYRSAVLRGHVRNLRDDERARALDRLSERILPGRTTEVRPSTPKEWAATLAMELPITDGSWLYKERTGGPGEPAEEHQAWCGVVPMTRTFGEPEPAPWSVGLVPASVHALRNRR</sequence>
<gene>
    <name evidence="1" type="ORF">BN10_570018</name>
</gene>
<dbReference type="RefSeq" id="WP_010850260.1">
    <property type="nucleotide sequence ID" value="NZ_HF570956.1"/>
</dbReference>
<dbReference type="OrthoDB" id="116031at2"/>
<dbReference type="Gene3D" id="2.30.110.10">
    <property type="entry name" value="Electron Transport, Fmn-binding Protein, Chain A"/>
    <property type="match status" value="1"/>
</dbReference>
<evidence type="ECO:0000313" key="2">
    <source>
        <dbReference type="Proteomes" id="UP000013167"/>
    </source>
</evidence>
<dbReference type="InterPro" id="IPR024747">
    <property type="entry name" value="Pyridox_Oxase-rel"/>
</dbReference>
<dbReference type="Pfam" id="PF12900">
    <property type="entry name" value="Pyridox_ox_2"/>
    <property type="match status" value="1"/>
</dbReference>
<reference evidence="1 2" key="1">
    <citation type="journal article" date="2013" name="ISME J.">
        <title>A metabolic model for members of the genus Tetrasphaera involved in enhanced biological phosphorus removal.</title>
        <authorList>
            <person name="Kristiansen R."/>
            <person name="Nguyen H.T.T."/>
            <person name="Saunders A.M."/>
            <person name="Nielsen J.L."/>
            <person name="Wimmer R."/>
            <person name="Le V.Q."/>
            <person name="McIlroy S.J."/>
            <person name="Petrovski S."/>
            <person name="Seviour R.J."/>
            <person name="Calteau A."/>
            <person name="Nielsen K.L."/>
            <person name="Nielsen P.H."/>
        </authorList>
    </citation>
    <scope>NUCLEOTIDE SEQUENCE [LARGE SCALE GENOMIC DNA]</scope>
    <source>
        <strain evidence="1 2">Lp2</strain>
    </source>
</reference>
<dbReference type="AlphaFoldDB" id="N0E3P0"/>
<name>N0E3P0_9MICO</name>
<keyword evidence="2" id="KW-1185">Reference proteome</keyword>
<dbReference type="STRING" id="1193181.BN10_570018"/>
<dbReference type="PANTHER" id="PTHR34071">
    <property type="entry name" value="5-NITROIMIDAZOLE ANTIBIOTICS RESISTANCE PROTEIN, NIMA-FAMILY-RELATED PROTEIN-RELATED"/>
    <property type="match status" value="1"/>
</dbReference>
<evidence type="ECO:0000313" key="1">
    <source>
        <dbReference type="EMBL" id="CCH70411.1"/>
    </source>
</evidence>
<protein>
    <recommendedName>
        <fullName evidence="3">Pyridoxamine 5'-phosphate oxidase family protein</fullName>
    </recommendedName>
</protein>
<dbReference type="HOGENOM" id="CLU_067890_0_1_11"/>
<proteinExistence type="predicted"/>
<dbReference type="SUPFAM" id="SSF50475">
    <property type="entry name" value="FMN-binding split barrel"/>
    <property type="match status" value="1"/>
</dbReference>
<dbReference type="Proteomes" id="UP000013167">
    <property type="component" value="Unassembled WGS sequence"/>
</dbReference>